<feature type="transmembrane region" description="Helical" evidence="2">
    <location>
        <begin position="166"/>
        <end position="188"/>
    </location>
</feature>
<keyword evidence="2" id="KW-0472">Membrane</keyword>
<organism evidence="3 4">
    <name type="scientific">Escallonia herrerae</name>
    <dbReference type="NCBI Taxonomy" id="1293975"/>
    <lineage>
        <taxon>Eukaryota</taxon>
        <taxon>Viridiplantae</taxon>
        <taxon>Streptophyta</taxon>
        <taxon>Embryophyta</taxon>
        <taxon>Tracheophyta</taxon>
        <taxon>Spermatophyta</taxon>
        <taxon>Magnoliopsida</taxon>
        <taxon>eudicotyledons</taxon>
        <taxon>Gunneridae</taxon>
        <taxon>Pentapetalae</taxon>
        <taxon>asterids</taxon>
        <taxon>campanulids</taxon>
        <taxon>Escalloniales</taxon>
        <taxon>Escalloniaceae</taxon>
        <taxon>Escallonia</taxon>
    </lineage>
</organism>
<protein>
    <submittedName>
        <fullName evidence="3">Uncharacterized protein</fullName>
    </submittedName>
</protein>
<keyword evidence="2" id="KW-0812">Transmembrane</keyword>
<dbReference type="SUPFAM" id="SSF53850">
    <property type="entry name" value="Periplasmic binding protein-like II"/>
    <property type="match status" value="1"/>
</dbReference>
<feature type="region of interest" description="Disordered" evidence="1">
    <location>
        <begin position="230"/>
        <end position="250"/>
    </location>
</feature>
<proteinExistence type="predicted"/>
<dbReference type="EMBL" id="JAVXUP010002464">
    <property type="protein sequence ID" value="KAK3003140.1"/>
    <property type="molecule type" value="Genomic_DNA"/>
</dbReference>
<evidence type="ECO:0000313" key="4">
    <source>
        <dbReference type="Proteomes" id="UP001188597"/>
    </source>
</evidence>
<evidence type="ECO:0000256" key="1">
    <source>
        <dbReference type="SAM" id="MobiDB-lite"/>
    </source>
</evidence>
<sequence>MDAINENLHIKLTQPTDPPFSLSVNCNRVVHSVGYQQGSFVRDLLGKNFDQNVSFKPYKTIHEYHDTLMNKSVDVIYDELPYINLFLHKNGSNYMKVGPIFERIGFGFAFPFGSPYVPKFSWAVVNMSESEMMQYLRKKYHVHDYSSNDRASGVPKQTPPLRAHSFIGLFILASVGAIGVVLASEYTLWQRHSPTVEMTSVNDDFPDVDNQEHSPPLFIQIVGEIQMEELDEEEEKAEILPSQEVSRRFP</sequence>
<dbReference type="Gene3D" id="3.40.190.10">
    <property type="entry name" value="Periplasmic binding protein-like II"/>
    <property type="match status" value="2"/>
</dbReference>
<gene>
    <name evidence="3" type="ORF">RJ639_018275</name>
</gene>
<accession>A0AA88V9V9</accession>
<dbReference type="AlphaFoldDB" id="A0AA88V9V9"/>
<reference evidence="3" key="1">
    <citation type="submission" date="2022-12" db="EMBL/GenBank/DDBJ databases">
        <title>Draft genome assemblies for two species of Escallonia (Escalloniales).</title>
        <authorList>
            <person name="Chanderbali A."/>
            <person name="Dervinis C."/>
            <person name="Anghel I."/>
            <person name="Soltis D."/>
            <person name="Soltis P."/>
            <person name="Zapata F."/>
        </authorList>
    </citation>
    <scope>NUCLEOTIDE SEQUENCE</scope>
    <source>
        <strain evidence="3">UCBG64.0493</strain>
        <tissue evidence="3">Leaf</tissue>
    </source>
</reference>
<dbReference type="PANTHER" id="PTHR18966">
    <property type="entry name" value="IONOTROPIC GLUTAMATE RECEPTOR"/>
    <property type="match status" value="1"/>
</dbReference>
<evidence type="ECO:0000256" key="2">
    <source>
        <dbReference type="SAM" id="Phobius"/>
    </source>
</evidence>
<dbReference type="InterPro" id="IPR015683">
    <property type="entry name" value="Ionotropic_Glu_rcpt"/>
</dbReference>
<keyword evidence="2" id="KW-1133">Transmembrane helix</keyword>
<comment type="caution">
    <text evidence="3">The sequence shown here is derived from an EMBL/GenBank/DDBJ whole genome shotgun (WGS) entry which is preliminary data.</text>
</comment>
<dbReference type="Proteomes" id="UP001188597">
    <property type="component" value="Unassembled WGS sequence"/>
</dbReference>
<name>A0AA88V9V9_9ASTE</name>
<keyword evidence="4" id="KW-1185">Reference proteome</keyword>
<evidence type="ECO:0000313" key="3">
    <source>
        <dbReference type="EMBL" id="KAK3003140.1"/>
    </source>
</evidence>